<organism evidence="1 2">
    <name type="scientific">Bosea lathyri</name>
    <dbReference type="NCBI Taxonomy" id="1036778"/>
    <lineage>
        <taxon>Bacteria</taxon>
        <taxon>Pseudomonadati</taxon>
        <taxon>Pseudomonadota</taxon>
        <taxon>Alphaproteobacteria</taxon>
        <taxon>Hyphomicrobiales</taxon>
        <taxon>Boseaceae</taxon>
        <taxon>Bosea</taxon>
    </lineage>
</organism>
<name>A0A1H6BK39_9HYPH</name>
<protein>
    <submittedName>
        <fullName evidence="1">Uncharacterized protein</fullName>
    </submittedName>
</protein>
<gene>
    <name evidence="1" type="ORF">SAMN04488115_107307</name>
</gene>
<reference evidence="1 2" key="1">
    <citation type="submission" date="2016-10" db="EMBL/GenBank/DDBJ databases">
        <authorList>
            <person name="de Groot N.N."/>
        </authorList>
    </citation>
    <scope>NUCLEOTIDE SEQUENCE [LARGE SCALE GENOMIC DNA]</scope>
    <source>
        <strain evidence="1 2">DSM 26656</strain>
    </source>
</reference>
<dbReference type="AlphaFoldDB" id="A0A1H6BK39"/>
<evidence type="ECO:0000313" key="1">
    <source>
        <dbReference type="EMBL" id="SEG61091.1"/>
    </source>
</evidence>
<keyword evidence="2" id="KW-1185">Reference proteome</keyword>
<accession>A0A1H6BK39</accession>
<dbReference type="EMBL" id="FNUY01000007">
    <property type="protein sequence ID" value="SEG61091.1"/>
    <property type="molecule type" value="Genomic_DNA"/>
</dbReference>
<evidence type="ECO:0000313" key="2">
    <source>
        <dbReference type="Proteomes" id="UP000236743"/>
    </source>
</evidence>
<proteinExistence type="predicted"/>
<sequence length="85" mass="9551">MTETEPPSEGEGSLPLHLRMAIRICYPNRAEAEGYEDCVLRLTATTLASRGPRAAKVRMYKETFLACGPTLARLAKKIVIWLIFR</sequence>
<dbReference type="Proteomes" id="UP000236743">
    <property type="component" value="Unassembled WGS sequence"/>
</dbReference>